<gene>
    <name evidence="2" type="ORF">E2C01_052710</name>
</gene>
<dbReference type="EMBL" id="VSRR010015914">
    <property type="protein sequence ID" value="MPC58704.1"/>
    <property type="molecule type" value="Genomic_DNA"/>
</dbReference>
<dbReference type="Proteomes" id="UP000324222">
    <property type="component" value="Unassembled WGS sequence"/>
</dbReference>
<name>A0A5B7GQ42_PORTR</name>
<protein>
    <submittedName>
        <fullName evidence="2">Uncharacterized protein</fullName>
    </submittedName>
</protein>
<evidence type="ECO:0000313" key="3">
    <source>
        <dbReference type="Proteomes" id="UP000324222"/>
    </source>
</evidence>
<dbReference type="AlphaFoldDB" id="A0A5B7GQ42"/>
<proteinExistence type="predicted"/>
<keyword evidence="3" id="KW-1185">Reference proteome</keyword>
<feature type="region of interest" description="Disordered" evidence="1">
    <location>
        <begin position="14"/>
        <end position="43"/>
    </location>
</feature>
<feature type="compositionally biased region" description="Basic and acidic residues" evidence="1">
    <location>
        <begin position="30"/>
        <end position="40"/>
    </location>
</feature>
<organism evidence="2 3">
    <name type="scientific">Portunus trituberculatus</name>
    <name type="common">Swimming crab</name>
    <name type="synonym">Neptunus trituberculatus</name>
    <dbReference type="NCBI Taxonomy" id="210409"/>
    <lineage>
        <taxon>Eukaryota</taxon>
        <taxon>Metazoa</taxon>
        <taxon>Ecdysozoa</taxon>
        <taxon>Arthropoda</taxon>
        <taxon>Crustacea</taxon>
        <taxon>Multicrustacea</taxon>
        <taxon>Malacostraca</taxon>
        <taxon>Eumalacostraca</taxon>
        <taxon>Eucarida</taxon>
        <taxon>Decapoda</taxon>
        <taxon>Pleocyemata</taxon>
        <taxon>Brachyura</taxon>
        <taxon>Eubrachyura</taxon>
        <taxon>Portunoidea</taxon>
        <taxon>Portunidae</taxon>
        <taxon>Portuninae</taxon>
        <taxon>Portunus</taxon>
    </lineage>
</organism>
<reference evidence="2 3" key="1">
    <citation type="submission" date="2019-05" db="EMBL/GenBank/DDBJ databases">
        <title>Another draft genome of Portunus trituberculatus and its Hox gene families provides insights of decapod evolution.</title>
        <authorList>
            <person name="Jeong J.-H."/>
            <person name="Song I."/>
            <person name="Kim S."/>
            <person name="Choi T."/>
            <person name="Kim D."/>
            <person name="Ryu S."/>
            <person name="Kim W."/>
        </authorList>
    </citation>
    <scope>NUCLEOTIDE SEQUENCE [LARGE SCALE GENOMIC DNA]</scope>
    <source>
        <tissue evidence="2">Muscle</tissue>
    </source>
</reference>
<comment type="caution">
    <text evidence="2">The sequence shown here is derived from an EMBL/GenBank/DDBJ whole genome shotgun (WGS) entry which is preliminary data.</text>
</comment>
<accession>A0A5B7GQ42</accession>
<evidence type="ECO:0000313" key="2">
    <source>
        <dbReference type="EMBL" id="MPC58704.1"/>
    </source>
</evidence>
<sequence length="69" mass="7978">MMFRLQEKLITLEENSNAEQRVRKGGTGRSTEREKPDGHHGWTAKNNHIAIISTDLKYCKRGGKRVRKN</sequence>
<evidence type="ECO:0000256" key="1">
    <source>
        <dbReference type="SAM" id="MobiDB-lite"/>
    </source>
</evidence>